<keyword evidence="6" id="KW-0408">Iron</keyword>
<organism evidence="10 11">
    <name type="scientific">Ceratobasidium theobromae</name>
    <dbReference type="NCBI Taxonomy" id="1582974"/>
    <lineage>
        <taxon>Eukaryota</taxon>
        <taxon>Fungi</taxon>
        <taxon>Dikarya</taxon>
        <taxon>Basidiomycota</taxon>
        <taxon>Agaricomycotina</taxon>
        <taxon>Agaricomycetes</taxon>
        <taxon>Cantharellales</taxon>
        <taxon>Ceratobasidiaceae</taxon>
        <taxon>Ceratobasidium</taxon>
    </lineage>
</organism>
<dbReference type="EMBL" id="SSOP01000102">
    <property type="protein sequence ID" value="KAB5591489.1"/>
    <property type="molecule type" value="Genomic_DNA"/>
</dbReference>
<evidence type="ECO:0000256" key="4">
    <source>
        <dbReference type="ARBA" id="ARBA00022723"/>
    </source>
</evidence>
<dbReference type="OrthoDB" id="407298at2759"/>
<dbReference type="AlphaFoldDB" id="A0A5N5QIM9"/>
<keyword evidence="2" id="KW-0575">Peroxidase</keyword>
<evidence type="ECO:0000259" key="9">
    <source>
        <dbReference type="PROSITE" id="PS51405"/>
    </source>
</evidence>
<dbReference type="PANTHER" id="PTHR33577:SF16">
    <property type="entry name" value="HEME HALOPEROXIDASE FAMILY PROFILE DOMAIN-CONTAINING PROTEIN"/>
    <property type="match status" value="1"/>
</dbReference>
<comment type="similarity">
    <text evidence="7">Belongs to the chloroperoxidase family.</text>
</comment>
<dbReference type="Proteomes" id="UP000383932">
    <property type="component" value="Unassembled WGS sequence"/>
</dbReference>
<evidence type="ECO:0000256" key="1">
    <source>
        <dbReference type="ARBA" id="ARBA00001970"/>
    </source>
</evidence>
<keyword evidence="11" id="KW-1185">Reference proteome</keyword>
<comment type="cofactor">
    <cofactor evidence="1">
        <name>heme b</name>
        <dbReference type="ChEBI" id="CHEBI:60344"/>
    </cofactor>
</comment>
<dbReference type="Pfam" id="PF01328">
    <property type="entry name" value="Peroxidase_2"/>
    <property type="match status" value="1"/>
</dbReference>
<dbReference type="GO" id="GO:0004601">
    <property type="term" value="F:peroxidase activity"/>
    <property type="evidence" value="ECO:0007669"/>
    <property type="project" value="UniProtKB-KW"/>
</dbReference>
<reference evidence="10 11" key="1">
    <citation type="journal article" date="2019" name="Fungal Biol. Biotechnol.">
        <title>Draft genome sequence of fastidious pathogen Ceratobasidium theobromae, which causes vascular-streak dieback in Theobroma cacao.</title>
        <authorList>
            <person name="Ali S.S."/>
            <person name="Asman A."/>
            <person name="Shao J."/>
            <person name="Firmansyah A.P."/>
            <person name="Susilo A.W."/>
            <person name="Rosmana A."/>
            <person name="McMahon P."/>
            <person name="Junaid M."/>
            <person name="Guest D."/>
            <person name="Kheng T.Y."/>
            <person name="Meinhardt L.W."/>
            <person name="Bailey B.A."/>
        </authorList>
    </citation>
    <scope>NUCLEOTIDE SEQUENCE [LARGE SCALE GENOMIC DNA]</scope>
    <source>
        <strain evidence="10 11">CT2</strain>
    </source>
</reference>
<keyword evidence="4" id="KW-0479">Metal-binding</keyword>
<feature type="domain" description="Heme haloperoxidase family profile" evidence="9">
    <location>
        <begin position="50"/>
        <end position="191"/>
    </location>
</feature>
<evidence type="ECO:0000256" key="2">
    <source>
        <dbReference type="ARBA" id="ARBA00022559"/>
    </source>
</evidence>
<gene>
    <name evidence="10" type="ORF">CTheo_5046</name>
</gene>
<accession>A0A5N5QIM9</accession>
<comment type="caution">
    <text evidence="10">The sequence shown here is derived from an EMBL/GenBank/DDBJ whole genome shotgun (WGS) entry which is preliminary data.</text>
</comment>
<protein>
    <submittedName>
        <fullName evidence="10">Aromatic peroxygenase</fullName>
    </submittedName>
</protein>
<evidence type="ECO:0000313" key="11">
    <source>
        <dbReference type="Proteomes" id="UP000383932"/>
    </source>
</evidence>
<dbReference type="InterPro" id="IPR000028">
    <property type="entry name" value="Chloroperoxidase"/>
</dbReference>
<evidence type="ECO:0000256" key="8">
    <source>
        <dbReference type="SAM" id="SignalP"/>
    </source>
</evidence>
<feature type="chain" id="PRO_5024299695" evidence="8">
    <location>
        <begin position="19"/>
        <end position="191"/>
    </location>
</feature>
<evidence type="ECO:0000313" key="10">
    <source>
        <dbReference type="EMBL" id="KAB5591489.1"/>
    </source>
</evidence>
<dbReference type="PANTHER" id="PTHR33577">
    <property type="entry name" value="STERIGMATOCYSTIN BIOSYNTHESIS PEROXIDASE STCC-RELATED"/>
    <property type="match status" value="1"/>
</dbReference>
<dbReference type="Gene3D" id="1.10.489.10">
    <property type="entry name" value="Chloroperoxidase-like"/>
    <property type="match status" value="1"/>
</dbReference>
<keyword evidence="5" id="KW-0560">Oxidoreductase</keyword>
<feature type="signal peptide" evidence="8">
    <location>
        <begin position="1"/>
        <end position="18"/>
    </location>
</feature>
<name>A0A5N5QIM9_9AGAM</name>
<keyword evidence="3" id="KW-0349">Heme</keyword>
<dbReference type="SUPFAM" id="SSF47571">
    <property type="entry name" value="Cloroperoxidase"/>
    <property type="match status" value="1"/>
</dbReference>
<sequence>MQASLSFFPLALVGLIVAFPTTPSNSGAAGSGCPYAAAQVKCQLVKSFDPVKQRIDVSGEHEFQPPGLGDQQALANHGYINCNGMTNLAEAAYAAHKVFGFGSDLATAASTLGVIFAGNPVTGEWPISGPLPGPVIPPLLTSPPGLSGTHNKYEGDASPTCMDAYINNGDTTTLNMEILEHLYNLVPGICH</sequence>
<evidence type="ECO:0000256" key="7">
    <source>
        <dbReference type="ARBA" id="ARBA00025795"/>
    </source>
</evidence>
<dbReference type="PROSITE" id="PS51405">
    <property type="entry name" value="HEME_HALOPEROXIDASE"/>
    <property type="match status" value="1"/>
</dbReference>
<evidence type="ECO:0000256" key="3">
    <source>
        <dbReference type="ARBA" id="ARBA00022617"/>
    </source>
</evidence>
<evidence type="ECO:0000256" key="5">
    <source>
        <dbReference type="ARBA" id="ARBA00023002"/>
    </source>
</evidence>
<dbReference type="InterPro" id="IPR036851">
    <property type="entry name" value="Chloroperoxidase-like_sf"/>
</dbReference>
<evidence type="ECO:0000256" key="6">
    <source>
        <dbReference type="ARBA" id="ARBA00023004"/>
    </source>
</evidence>
<dbReference type="GO" id="GO:0046872">
    <property type="term" value="F:metal ion binding"/>
    <property type="evidence" value="ECO:0007669"/>
    <property type="project" value="UniProtKB-KW"/>
</dbReference>
<proteinExistence type="inferred from homology"/>
<keyword evidence="8" id="KW-0732">Signal</keyword>